<evidence type="ECO:0000313" key="2">
    <source>
        <dbReference type="Proteomes" id="UP000241769"/>
    </source>
</evidence>
<accession>A0A2P6N8N8</accession>
<evidence type="ECO:0000313" key="1">
    <source>
        <dbReference type="EMBL" id="PRP80326.1"/>
    </source>
</evidence>
<dbReference type="AlphaFoldDB" id="A0A2P6N8N8"/>
<dbReference type="EMBL" id="MDYQ01000153">
    <property type="protein sequence ID" value="PRP80326.1"/>
    <property type="molecule type" value="Genomic_DNA"/>
</dbReference>
<comment type="caution">
    <text evidence="1">The sequence shown here is derived from an EMBL/GenBank/DDBJ whole genome shotgun (WGS) entry which is preliminary data.</text>
</comment>
<organism evidence="1 2">
    <name type="scientific">Planoprotostelium fungivorum</name>
    <dbReference type="NCBI Taxonomy" id="1890364"/>
    <lineage>
        <taxon>Eukaryota</taxon>
        <taxon>Amoebozoa</taxon>
        <taxon>Evosea</taxon>
        <taxon>Variosea</taxon>
        <taxon>Cavosteliida</taxon>
        <taxon>Cavosteliaceae</taxon>
        <taxon>Planoprotostelium</taxon>
    </lineage>
</organism>
<gene>
    <name evidence="1" type="ORF">PROFUN_12078</name>
</gene>
<sequence>MKNWWCRVPTSMNGYLSDILDYSPGFDLGKRSLIESVGIFEFESFPAEPEFELQESPLLRLRSIRTRMTPRSIKSFPSISQLEKPFHDTMHFIDEPIEQLLGPHFKLRDERARLERKQKELQLLGDTRGVRNIDMQIKQLPSRVREYRKRNSKLFATRGNLSTDIYDPQDADGLDTIIATTFSQQQPLSMYRTANFEIKLDIRTYVLFRNHNNRNCVVVMFTSGNWFKMESHLGVRQLQYLEYIQQADAFLEDLPNIPISHTYQEVWAGASVSVTNLQPLSTNEVKQQTRDMYFFATLEASTSEATSFMTLC</sequence>
<dbReference type="InParanoid" id="A0A2P6N8N8"/>
<proteinExistence type="predicted"/>
<protein>
    <submittedName>
        <fullName evidence="1">Uncharacterized protein</fullName>
    </submittedName>
</protein>
<name>A0A2P6N8N8_9EUKA</name>
<dbReference type="Proteomes" id="UP000241769">
    <property type="component" value="Unassembled WGS sequence"/>
</dbReference>
<reference evidence="1 2" key="1">
    <citation type="journal article" date="2018" name="Genome Biol. Evol.">
        <title>Multiple Roots of Fruiting Body Formation in Amoebozoa.</title>
        <authorList>
            <person name="Hillmann F."/>
            <person name="Forbes G."/>
            <person name="Novohradska S."/>
            <person name="Ferling I."/>
            <person name="Riege K."/>
            <person name="Groth M."/>
            <person name="Westermann M."/>
            <person name="Marz M."/>
            <person name="Spaller T."/>
            <person name="Winckler T."/>
            <person name="Schaap P."/>
            <person name="Glockner G."/>
        </authorList>
    </citation>
    <scope>NUCLEOTIDE SEQUENCE [LARGE SCALE GENOMIC DNA]</scope>
    <source>
        <strain evidence="1 2">Jena</strain>
    </source>
</reference>
<keyword evidence="2" id="KW-1185">Reference proteome</keyword>